<sequence length="301" mass="34036" precursor="true">MSNYHRWVDRMQMIERKIRPSSVYLLFLVLVAFALGGLSMSLWFDNNQPKAQSNTDEIQKWTRELNAQAQVLASRNLELVLERETSDKMQQMFAEQHHKQRELERELNFYRSIMAPESSADGVTIEAIELTPSILPRQYRIQLILTQLQKRKQSLKGKSSIILVGQQAGKVVELDVAELLGDKKVFDFKFRYFQILEAEVTLPEGFELSRVKAKVSVPSSRWTKGSEAEVEYSAQQLLPQLATADKSADDADIKEALKNTLESKEPEEDNTPKPEGAIQTSAAAEALSASEKTDNGESVSE</sequence>
<dbReference type="eggNOG" id="ENOG5032TUN">
    <property type="taxonomic scope" value="Bacteria"/>
</dbReference>
<keyword evidence="4" id="KW-1185">Reference proteome</keyword>
<feature type="compositionally biased region" description="Low complexity" evidence="1">
    <location>
        <begin position="281"/>
        <end position="290"/>
    </location>
</feature>
<evidence type="ECO:0000256" key="2">
    <source>
        <dbReference type="SAM" id="Phobius"/>
    </source>
</evidence>
<dbReference type="RefSeq" id="WP_012323841.1">
    <property type="nucleotide sequence ID" value="NC_010506.1"/>
</dbReference>
<dbReference type="STRING" id="392500.Swoo_1202"/>
<keyword evidence="2" id="KW-0812">Transmembrane</keyword>
<dbReference type="Proteomes" id="UP000002168">
    <property type="component" value="Chromosome"/>
</dbReference>
<accession>B1KI17</accession>
<gene>
    <name evidence="3" type="ordered locus">Swoo_1202</name>
</gene>
<dbReference type="KEGG" id="swd:Swoo_1202"/>
<feature type="transmembrane region" description="Helical" evidence="2">
    <location>
        <begin position="21"/>
        <end position="44"/>
    </location>
</feature>
<evidence type="ECO:0000313" key="4">
    <source>
        <dbReference type="Proteomes" id="UP000002168"/>
    </source>
</evidence>
<organism evidence="3 4">
    <name type="scientific">Shewanella woodyi (strain ATCC 51908 / MS32)</name>
    <dbReference type="NCBI Taxonomy" id="392500"/>
    <lineage>
        <taxon>Bacteria</taxon>
        <taxon>Pseudomonadati</taxon>
        <taxon>Pseudomonadota</taxon>
        <taxon>Gammaproteobacteria</taxon>
        <taxon>Alteromonadales</taxon>
        <taxon>Shewanellaceae</taxon>
        <taxon>Shewanella</taxon>
    </lineage>
</organism>
<evidence type="ECO:0000313" key="3">
    <source>
        <dbReference type="EMBL" id="ACA85495.1"/>
    </source>
</evidence>
<protein>
    <submittedName>
        <fullName evidence="3">Uncharacterized protein</fullName>
    </submittedName>
</protein>
<dbReference type="HOGENOM" id="CLU_080432_0_0_6"/>
<proteinExistence type="predicted"/>
<evidence type="ECO:0000256" key="1">
    <source>
        <dbReference type="SAM" id="MobiDB-lite"/>
    </source>
</evidence>
<dbReference type="EMBL" id="CP000961">
    <property type="protein sequence ID" value="ACA85495.1"/>
    <property type="molecule type" value="Genomic_DNA"/>
</dbReference>
<dbReference type="AlphaFoldDB" id="B1KI17"/>
<dbReference type="InterPro" id="IPR046703">
    <property type="entry name" value="DUF6776"/>
</dbReference>
<name>B1KI17_SHEWM</name>
<dbReference type="Pfam" id="PF20567">
    <property type="entry name" value="DUF6776"/>
    <property type="match status" value="1"/>
</dbReference>
<reference evidence="3 4" key="1">
    <citation type="submission" date="2008-02" db="EMBL/GenBank/DDBJ databases">
        <title>Complete sequence of Shewanella woodyi ATCC 51908.</title>
        <authorList>
            <consortium name="US DOE Joint Genome Institute"/>
            <person name="Copeland A."/>
            <person name="Lucas S."/>
            <person name="Lapidus A."/>
            <person name="Glavina del Rio T."/>
            <person name="Dalin E."/>
            <person name="Tice H."/>
            <person name="Bruce D."/>
            <person name="Goodwin L."/>
            <person name="Pitluck S."/>
            <person name="Sims D."/>
            <person name="Brettin T."/>
            <person name="Detter J.C."/>
            <person name="Han C."/>
            <person name="Kuske C.R."/>
            <person name="Schmutz J."/>
            <person name="Larimer F."/>
            <person name="Land M."/>
            <person name="Hauser L."/>
            <person name="Kyrpides N."/>
            <person name="Lykidis A."/>
            <person name="Zhao J.-S."/>
            <person name="Richardson P."/>
        </authorList>
    </citation>
    <scope>NUCLEOTIDE SEQUENCE [LARGE SCALE GENOMIC DNA]</scope>
    <source>
        <strain evidence="4">ATCC 51908 / MS32</strain>
    </source>
</reference>
<keyword evidence="2" id="KW-1133">Transmembrane helix</keyword>
<feature type="region of interest" description="Disordered" evidence="1">
    <location>
        <begin position="243"/>
        <end position="301"/>
    </location>
</feature>
<keyword evidence="2" id="KW-0472">Membrane</keyword>
<feature type="compositionally biased region" description="Basic and acidic residues" evidence="1">
    <location>
        <begin position="246"/>
        <end position="264"/>
    </location>
</feature>